<gene>
    <name evidence="2" type="ORF">AVDCRST_MAG27-2974</name>
</gene>
<feature type="compositionally biased region" description="Low complexity" evidence="1">
    <location>
        <begin position="31"/>
        <end position="48"/>
    </location>
</feature>
<feature type="non-terminal residue" evidence="2">
    <location>
        <position position="1"/>
    </location>
</feature>
<feature type="region of interest" description="Disordered" evidence="1">
    <location>
        <begin position="21"/>
        <end position="48"/>
    </location>
</feature>
<dbReference type="EMBL" id="CADCTD010000139">
    <property type="protein sequence ID" value="CAA9268787.1"/>
    <property type="molecule type" value="Genomic_DNA"/>
</dbReference>
<protein>
    <submittedName>
        <fullName evidence="2">Uncharacterized protein</fullName>
    </submittedName>
</protein>
<evidence type="ECO:0000313" key="2">
    <source>
        <dbReference type="EMBL" id="CAA9268787.1"/>
    </source>
</evidence>
<feature type="compositionally biased region" description="Low complexity" evidence="1">
    <location>
        <begin position="229"/>
        <end position="249"/>
    </location>
</feature>
<feature type="region of interest" description="Disordered" evidence="1">
    <location>
        <begin position="339"/>
        <end position="365"/>
    </location>
</feature>
<evidence type="ECO:0000256" key="1">
    <source>
        <dbReference type="SAM" id="MobiDB-lite"/>
    </source>
</evidence>
<sequence length="365" mass="37544">AGPTPPGRPTGRSAHAAALLPDRLGDPLPSRPAAAGQPRPAGAGAGAAAWLSRRRRILPALWLRALARLRHPPALGPGRDHGFPPPPLRQDLAAARAGAGGAGAAGRPRHGRRPHHPRAGPFRPARVPVATLPGECLGDDVAACLELPVLGTLGGMGRLPRLPARARRPDPAAAPAAARRAAAGLCRHRRPRRAGPECRAELHAPSRPAALRPGIRRRPCRRAADDRGNAAARPALARAAGAAARPRPGVGCADRSRPRRPDPAAAPPHPGAGARTAGPLAPPRRGLLRRLSLLGLHRGRPGAGATRHRPWACRSRRADAGRLPGEPGRRLACLALRGGAGQPLAPPPPLIPRGDAGEGGLGQGL</sequence>
<name>A0A6J4J3W2_9PROT</name>
<proteinExistence type="predicted"/>
<feature type="region of interest" description="Disordered" evidence="1">
    <location>
        <begin position="209"/>
        <end position="284"/>
    </location>
</feature>
<feature type="region of interest" description="Disordered" evidence="1">
    <location>
        <begin position="73"/>
        <end position="126"/>
    </location>
</feature>
<organism evidence="2">
    <name type="scientific">uncultured Craurococcus sp</name>
    <dbReference type="NCBI Taxonomy" id="1135998"/>
    <lineage>
        <taxon>Bacteria</taxon>
        <taxon>Pseudomonadati</taxon>
        <taxon>Pseudomonadota</taxon>
        <taxon>Alphaproteobacteria</taxon>
        <taxon>Acetobacterales</taxon>
        <taxon>Acetobacteraceae</taxon>
        <taxon>Craurococcus</taxon>
        <taxon>environmental samples</taxon>
    </lineage>
</organism>
<feature type="compositionally biased region" description="Basic residues" evidence="1">
    <location>
        <begin position="107"/>
        <end position="118"/>
    </location>
</feature>
<feature type="compositionally biased region" description="Low complexity" evidence="1">
    <location>
        <begin position="271"/>
        <end position="284"/>
    </location>
</feature>
<accession>A0A6J4J3W2</accession>
<reference evidence="2" key="1">
    <citation type="submission" date="2020-02" db="EMBL/GenBank/DDBJ databases">
        <authorList>
            <person name="Meier V. D."/>
        </authorList>
    </citation>
    <scope>NUCLEOTIDE SEQUENCE</scope>
    <source>
        <strain evidence="2">AVDCRST_MAG27</strain>
    </source>
</reference>
<dbReference type="AlphaFoldDB" id="A0A6J4J3W2"/>
<feature type="non-terminal residue" evidence="2">
    <location>
        <position position="365"/>
    </location>
</feature>